<evidence type="ECO:0000313" key="2">
    <source>
        <dbReference type="Proteomes" id="UP001165492"/>
    </source>
</evidence>
<reference evidence="1" key="1">
    <citation type="submission" date="2021-11" db="EMBL/GenBank/DDBJ databases">
        <title>Description of a new species Pelosinus isolated from the bottom sediments of Lake Baikal.</title>
        <authorList>
            <person name="Zakharyuk A."/>
        </authorList>
    </citation>
    <scope>NUCLEOTIDE SEQUENCE</scope>
    <source>
        <strain evidence="1">Bkl1</strain>
    </source>
</reference>
<accession>A0ABS8HNP8</accession>
<proteinExistence type="predicted"/>
<dbReference type="RefSeq" id="WP_229533764.1">
    <property type="nucleotide sequence ID" value="NZ_JAJHJB010000002.1"/>
</dbReference>
<organism evidence="1 2">
    <name type="scientific">Pelosinus baikalensis</name>
    <dbReference type="NCBI Taxonomy" id="2892015"/>
    <lineage>
        <taxon>Bacteria</taxon>
        <taxon>Bacillati</taxon>
        <taxon>Bacillota</taxon>
        <taxon>Negativicutes</taxon>
        <taxon>Selenomonadales</taxon>
        <taxon>Sporomusaceae</taxon>
        <taxon>Pelosinus</taxon>
    </lineage>
</organism>
<evidence type="ECO:0000313" key="1">
    <source>
        <dbReference type="EMBL" id="MCC5464261.1"/>
    </source>
</evidence>
<dbReference type="EMBL" id="JAJHJB010000002">
    <property type="protein sequence ID" value="MCC5464261.1"/>
    <property type="molecule type" value="Genomic_DNA"/>
</dbReference>
<dbReference type="Proteomes" id="UP001165492">
    <property type="component" value="Unassembled WGS sequence"/>
</dbReference>
<sequence>MTRFKKFLILIAFLQLYIILNPLSALAYNTYHVAVLPLVNTANCQDEEIVELVQTKVKNKFKFPFYEIIPAESAARAVQKDTLKKLKDKAAMEKLAKDLSADIVIGVELVQAQAVTVTPSFWGLYSDDDDTYLDTRVLIKCYAYTAKDGTYLSLKASNSGLEPLRVDTSLYNSVGKAMDELIGKLPYKRVPADALTLKGE</sequence>
<protein>
    <submittedName>
        <fullName evidence="1">Uncharacterized protein</fullName>
    </submittedName>
</protein>
<name>A0ABS8HNP8_9FIRM</name>
<gene>
    <name evidence="1" type="ORF">LMF89_02635</name>
</gene>
<comment type="caution">
    <text evidence="1">The sequence shown here is derived from an EMBL/GenBank/DDBJ whole genome shotgun (WGS) entry which is preliminary data.</text>
</comment>
<keyword evidence="2" id="KW-1185">Reference proteome</keyword>